<dbReference type="InterPro" id="IPR011010">
    <property type="entry name" value="DNA_brk_join_enz"/>
</dbReference>
<dbReference type="InterPro" id="IPR013762">
    <property type="entry name" value="Integrase-like_cat_sf"/>
</dbReference>
<dbReference type="AlphaFoldDB" id="A0A1I1K221"/>
<sequence length="208" mass="22731">MRHLLKAAGISGESPLRNVALLTTVYGTGMMLTEIARMPVRAYLNGDGSVRVKSCVDAAIAYNGKERPIYWSNAKVTNAMDAYLAYRTDQRQGTTPMATAFRGLDPDGPLFSTGEGQPYKLIERRTRSGTPSYSCDSLSQLFRKLHLQAGIEGASAMSGRRTFAVRLANNGFDLRHINELLGHETLTATKRLIDADPVRLGAIVARVI</sequence>
<dbReference type="PROSITE" id="PS51898">
    <property type="entry name" value="TYR_RECOMBINASE"/>
    <property type="match status" value="1"/>
</dbReference>
<evidence type="ECO:0000256" key="1">
    <source>
        <dbReference type="ARBA" id="ARBA00023172"/>
    </source>
</evidence>
<dbReference type="GO" id="GO:0003677">
    <property type="term" value="F:DNA binding"/>
    <property type="evidence" value="ECO:0007669"/>
    <property type="project" value="InterPro"/>
</dbReference>
<evidence type="ECO:0000313" key="4">
    <source>
        <dbReference type="Proteomes" id="UP000198639"/>
    </source>
</evidence>
<protein>
    <submittedName>
        <fullName evidence="3">Phage integrase family protein</fullName>
    </submittedName>
</protein>
<reference evidence="4" key="1">
    <citation type="submission" date="2016-10" db="EMBL/GenBank/DDBJ databases">
        <authorList>
            <person name="Varghese N."/>
            <person name="Submissions S."/>
        </authorList>
    </citation>
    <scope>NUCLEOTIDE SEQUENCE [LARGE SCALE GENOMIC DNA]</scope>
    <source>
        <strain evidence="4">CGMCC 1.12041</strain>
    </source>
</reference>
<keyword evidence="1" id="KW-0233">DNA recombination</keyword>
<dbReference type="SUPFAM" id="SSF56349">
    <property type="entry name" value="DNA breaking-rejoining enzymes"/>
    <property type="match status" value="1"/>
</dbReference>
<proteinExistence type="predicted"/>
<dbReference type="Gene3D" id="1.10.443.10">
    <property type="entry name" value="Intergrase catalytic core"/>
    <property type="match status" value="1"/>
</dbReference>
<dbReference type="InterPro" id="IPR002104">
    <property type="entry name" value="Integrase_catalytic"/>
</dbReference>
<dbReference type="GO" id="GO:0015074">
    <property type="term" value="P:DNA integration"/>
    <property type="evidence" value="ECO:0007669"/>
    <property type="project" value="InterPro"/>
</dbReference>
<evidence type="ECO:0000313" key="3">
    <source>
        <dbReference type="EMBL" id="SFC52023.1"/>
    </source>
</evidence>
<feature type="domain" description="Tyr recombinase" evidence="2">
    <location>
        <begin position="1"/>
        <end position="205"/>
    </location>
</feature>
<accession>A0A1I1K221</accession>
<name>A0A1I1K221_9BURK</name>
<dbReference type="STRING" id="1164594.SAMN05216204_10732"/>
<dbReference type="GO" id="GO:0006310">
    <property type="term" value="P:DNA recombination"/>
    <property type="evidence" value="ECO:0007669"/>
    <property type="project" value="UniProtKB-KW"/>
</dbReference>
<dbReference type="Pfam" id="PF00589">
    <property type="entry name" value="Phage_integrase"/>
    <property type="match status" value="1"/>
</dbReference>
<dbReference type="EMBL" id="FOLD01000007">
    <property type="protein sequence ID" value="SFC52023.1"/>
    <property type="molecule type" value="Genomic_DNA"/>
</dbReference>
<keyword evidence="4" id="KW-1185">Reference proteome</keyword>
<gene>
    <name evidence="3" type="ORF">SAMN05216204_10732</name>
</gene>
<evidence type="ECO:0000259" key="2">
    <source>
        <dbReference type="PROSITE" id="PS51898"/>
    </source>
</evidence>
<dbReference type="Proteomes" id="UP000198639">
    <property type="component" value="Unassembled WGS sequence"/>
</dbReference>
<organism evidence="3 4">
    <name type="scientific">Massilia yuzhufengensis</name>
    <dbReference type="NCBI Taxonomy" id="1164594"/>
    <lineage>
        <taxon>Bacteria</taxon>
        <taxon>Pseudomonadati</taxon>
        <taxon>Pseudomonadota</taxon>
        <taxon>Betaproteobacteria</taxon>
        <taxon>Burkholderiales</taxon>
        <taxon>Oxalobacteraceae</taxon>
        <taxon>Telluria group</taxon>
        <taxon>Massilia</taxon>
    </lineage>
</organism>